<reference evidence="7" key="2">
    <citation type="submission" date="2022-07" db="EMBL/GenBank/DDBJ databases">
        <authorList>
            <person name="Goncalves M.F.M."/>
            <person name="Hilario S."/>
            <person name="Van De Peer Y."/>
            <person name="Esteves A.C."/>
            <person name="Alves A."/>
        </authorList>
    </citation>
    <scope>NUCLEOTIDE SEQUENCE</scope>
    <source>
        <strain evidence="7">MUM 19.33</strain>
    </source>
</reference>
<organism evidence="7 8">
    <name type="scientific">Emericellopsis cladophorae</name>
    <dbReference type="NCBI Taxonomy" id="2686198"/>
    <lineage>
        <taxon>Eukaryota</taxon>
        <taxon>Fungi</taxon>
        <taxon>Dikarya</taxon>
        <taxon>Ascomycota</taxon>
        <taxon>Pezizomycotina</taxon>
        <taxon>Sordariomycetes</taxon>
        <taxon>Hypocreomycetidae</taxon>
        <taxon>Hypocreales</taxon>
        <taxon>Bionectriaceae</taxon>
        <taxon>Emericellopsis</taxon>
    </lineage>
</organism>
<dbReference type="GO" id="GO:0005739">
    <property type="term" value="C:mitochondrion"/>
    <property type="evidence" value="ECO:0007669"/>
    <property type="project" value="TreeGrafter"/>
</dbReference>
<accession>A0A9Q0BG27</accession>
<keyword evidence="5" id="KW-0285">Flavoprotein</keyword>
<comment type="caution">
    <text evidence="7">The sequence shown here is derived from an EMBL/GenBank/DDBJ whole genome shotgun (WGS) entry which is preliminary data.</text>
</comment>
<dbReference type="InterPro" id="IPR015659">
    <property type="entry name" value="Proline_oxidase"/>
</dbReference>
<evidence type="ECO:0000256" key="5">
    <source>
        <dbReference type="RuleBase" id="RU364054"/>
    </source>
</evidence>
<dbReference type="AlphaFoldDB" id="A0A9Q0BG27"/>
<dbReference type="EC" id="1.5.5.2" evidence="2 5"/>
<keyword evidence="8" id="KW-1185">Reference proteome</keyword>
<name>A0A9Q0BG27_9HYPO</name>
<keyword evidence="3 5" id="KW-0560">Oxidoreductase</keyword>
<dbReference type="InterPro" id="IPR002872">
    <property type="entry name" value="Proline_DH_dom"/>
</dbReference>
<dbReference type="SUPFAM" id="SSF51730">
    <property type="entry name" value="FAD-linked oxidoreductase"/>
    <property type="match status" value="1"/>
</dbReference>
<evidence type="ECO:0000313" key="7">
    <source>
        <dbReference type="EMBL" id="KAI6782914.1"/>
    </source>
</evidence>
<evidence type="ECO:0000259" key="6">
    <source>
        <dbReference type="Pfam" id="PF01619"/>
    </source>
</evidence>
<keyword evidence="4 5" id="KW-0642">Proline metabolism</keyword>
<comment type="cofactor">
    <cofactor evidence="5">
        <name>FAD</name>
        <dbReference type="ChEBI" id="CHEBI:57692"/>
    </cofactor>
</comment>
<gene>
    <name evidence="7" type="ORF">J7T54_002073</name>
</gene>
<comment type="catalytic activity">
    <reaction evidence="5">
        <text>L-proline + a quinone = (S)-1-pyrroline-5-carboxylate + a quinol + H(+)</text>
        <dbReference type="Rhea" id="RHEA:23784"/>
        <dbReference type="ChEBI" id="CHEBI:15378"/>
        <dbReference type="ChEBI" id="CHEBI:17388"/>
        <dbReference type="ChEBI" id="CHEBI:24646"/>
        <dbReference type="ChEBI" id="CHEBI:60039"/>
        <dbReference type="ChEBI" id="CHEBI:132124"/>
        <dbReference type="EC" id="1.5.5.2"/>
    </reaction>
</comment>
<feature type="domain" description="Proline dehydrogenase" evidence="6">
    <location>
        <begin position="115"/>
        <end position="429"/>
    </location>
</feature>
<dbReference type="GO" id="GO:0010133">
    <property type="term" value="P:L-proline catabolic process to L-glutamate"/>
    <property type="evidence" value="ECO:0007669"/>
    <property type="project" value="TreeGrafter"/>
</dbReference>
<dbReference type="Gene3D" id="3.20.20.220">
    <property type="match status" value="1"/>
</dbReference>
<dbReference type="EMBL" id="JAGIXG020000010">
    <property type="protein sequence ID" value="KAI6782914.1"/>
    <property type="molecule type" value="Genomic_DNA"/>
</dbReference>
<evidence type="ECO:0000256" key="1">
    <source>
        <dbReference type="ARBA" id="ARBA00005869"/>
    </source>
</evidence>
<dbReference type="PANTHER" id="PTHR13914:SF34">
    <property type="entry name" value="PROLINE DEHYDROGENASE"/>
    <property type="match status" value="1"/>
</dbReference>
<proteinExistence type="inferred from homology"/>
<dbReference type="Pfam" id="PF01619">
    <property type="entry name" value="Pro_dh"/>
    <property type="match status" value="1"/>
</dbReference>
<dbReference type="GeneID" id="75828589"/>
<comment type="function">
    <text evidence="5">Converts proline to delta-1-pyrroline-5-carboxylate.</text>
</comment>
<dbReference type="Proteomes" id="UP001055219">
    <property type="component" value="Unassembled WGS sequence"/>
</dbReference>
<dbReference type="OrthoDB" id="5464at2759"/>
<sequence>MRVSTARKIVALPKQGADYLPLEPFAASLPRPAQTQRQQPRPLAKLPTSVVLRSLAVNYAMSSPLLNSVSMAVLRRAVHPTNALFDTAKNPLLRFLLRAFAYDQFCAGMSPGMVQRRISGLKDMGYRGVILCYGKETVIKGGAASTQDKIKSLMYGPQETLMVEQWKDGLLKTLSCLGAGDFLAIKVTGAGPMALDALKAGESMPAPLQAAMDEVCALASSQGVRCWLDAEQAMLQGTIDEWAIALMRKHNKHGVAVMSNTIQAYLKAAPANVKRHVELASEEGWTLGIKLVRGAYIDTDPRHLIHDTAQDTHNCFDEIARGLISCDIPEGGQATFPTTQLFMATHNAESVRKALTLQRERVEAGQPCALLEFGQLQGMADDVSCELLEECGHNSGPNAPGVYKYLTWGTLTECLGYLYRRSLENKGMAARAGELAGAMGNELWQRVKTLKF</sequence>
<keyword evidence="5" id="KW-0274">FAD</keyword>
<dbReference type="PANTHER" id="PTHR13914">
    <property type="entry name" value="PROLINE OXIDASE"/>
    <property type="match status" value="1"/>
</dbReference>
<reference evidence="7" key="1">
    <citation type="journal article" date="2021" name="J Fungi (Basel)">
        <title>Genomic and Metabolomic Analyses of the Marine Fungus Emericellopsis cladophorae: Insights into Saltwater Adaptability Mechanisms and Its Biosynthetic Potential.</title>
        <authorList>
            <person name="Goncalves M.F.M."/>
            <person name="Hilario S."/>
            <person name="Van de Peer Y."/>
            <person name="Esteves A.C."/>
            <person name="Alves A."/>
        </authorList>
    </citation>
    <scope>NUCLEOTIDE SEQUENCE</scope>
    <source>
        <strain evidence="7">MUM 19.33</strain>
    </source>
</reference>
<dbReference type="GO" id="GO:0004657">
    <property type="term" value="F:proline dehydrogenase activity"/>
    <property type="evidence" value="ECO:0007669"/>
    <property type="project" value="UniProtKB-EC"/>
</dbReference>
<comment type="similarity">
    <text evidence="1 5">Belongs to the proline oxidase family.</text>
</comment>
<protein>
    <recommendedName>
        <fullName evidence="2 5">Proline dehydrogenase</fullName>
        <ecNumber evidence="2 5">1.5.5.2</ecNumber>
    </recommendedName>
</protein>
<dbReference type="RefSeq" id="XP_051363770.1">
    <property type="nucleotide sequence ID" value="XM_051504674.1"/>
</dbReference>
<dbReference type="GO" id="GO:0071949">
    <property type="term" value="F:FAD binding"/>
    <property type="evidence" value="ECO:0007669"/>
    <property type="project" value="TreeGrafter"/>
</dbReference>
<dbReference type="InterPro" id="IPR029041">
    <property type="entry name" value="FAD-linked_oxidoreductase-like"/>
</dbReference>
<evidence type="ECO:0000256" key="3">
    <source>
        <dbReference type="ARBA" id="ARBA00023002"/>
    </source>
</evidence>
<evidence type="ECO:0000256" key="2">
    <source>
        <dbReference type="ARBA" id="ARBA00012695"/>
    </source>
</evidence>
<evidence type="ECO:0000256" key="4">
    <source>
        <dbReference type="ARBA" id="ARBA00023062"/>
    </source>
</evidence>
<evidence type="ECO:0000313" key="8">
    <source>
        <dbReference type="Proteomes" id="UP001055219"/>
    </source>
</evidence>